<protein>
    <submittedName>
        <fullName evidence="2">Methyltransferase domain-containing protein</fullName>
    </submittedName>
</protein>
<proteinExistence type="predicted"/>
<dbReference type="InterPro" id="IPR025714">
    <property type="entry name" value="Methyltranfer_dom"/>
</dbReference>
<evidence type="ECO:0000313" key="3">
    <source>
        <dbReference type="Proteomes" id="UP000269154"/>
    </source>
</evidence>
<feature type="domain" description="Methyltransferase" evidence="1">
    <location>
        <begin position="68"/>
        <end position="185"/>
    </location>
</feature>
<dbReference type="InterPro" id="IPR050447">
    <property type="entry name" value="Erg6_SMT_methyltransf"/>
</dbReference>
<gene>
    <name evidence="2" type="ORF">D5R40_29465</name>
</gene>
<sequence length="286" mass="32417">MTKQMKTFTNQDVENYYDHTEPHYRMWWKLDASMGLHYGVWDKEIRSLKDAVINTNRELMLLGEIPRGASVLDAGCGVGGSSIFLAKERGCPAKGITLSARQVATASKYAERHGVQDLVQFEQQDYTNTTFAANSFDYAWAIESMQTAQDKSLFFQEIARVLKPGGRLLIADCFKSHPYDIKKEPGMLTMLNGWAISDILTLAELEEVAGNFGLKLSGRRNVTKEIKPSVNRIYWAALAGMIGTKAYNLVYNATYFSKIHYKTGLAQYKTYRKGLWDYELLALQKM</sequence>
<dbReference type="GO" id="GO:0032259">
    <property type="term" value="P:methylation"/>
    <property type="evidence" value="ECO:0007669"/>
    <property type="project" value="UniProtKB-KW"/>
</dbReference>
<evidence type="ECO:0000313" key="2">
    <source>
        <dbReference type="EMBL" id="RQH25080.1"/>
    </source>
</evidence>
<organism evidence="2 3">
    <name type="scientific">Okeania hirsuta</name>
    <dbReference type="NCBI Taxonomy" id="1458930"/>
    <lineage>
        <taxon>Bacteria</taxon>
        <taxon>Bacillati</taxon>
        <taxon>Cyanobacteriota</taxon>
        <taxon>Cyanophyceae</taxon>
        <taxon>Oscillatoriophycideae</taxon>
        <taxon>Oscillatoriales</taxon>
        <taxon>Microcoleaceae</taxon>
        <taxon>Okeania</taxon>
    </lineage>
</organism>
<dbReference type="PANTHER" id="PTHR44068">
    <property type="entry name" value="ZGC:194242"/>
    <property type="match status" value="1"/>
</dbReference>
<name>A0A3N6P9P5_9CYAN</name>
<dbReference type="Proteomes" id="UP000269154">
    <property type="component" value="Unassembled WGS sequence"/>
</dbReference>
<dbReference type="GO" id="GO:0008168">
    <property type="term" value="F:methyltransferase activity"/>
    <property type="evidence" value="ECO:0007669"/>
    <property type="project" value="UniProtKB-KW"/>
</dbReference>
<reference evidence="2 3" key="1">
    <citation type="journal article" date="2018" name="ACS Chem. Biol.">
        <title>Ketoreductase domain dysfunction expands chemodiversity: malyngamide biosynthesis in the cyanobacterium Okeania hirsuta.</title>
        <authorList>
            <person name="Moss N.A."/>
            <person name="Leao T."/>
            <person name="Rankin M."/>
            <person name="McCullough T.M."/>
            <person name="Qu P."/>
            <person name="Korobeynikov A."/>
            <person name="Smith J.L."/>
            <person name="Gerwick L."/>
            <person name="Gerwick W.H."/>
        </authorList>
    </citation>
    <scope>NUCLEOTIDE SEQUENCE [LARGE SCALE GENOMIC DNA]</scope>
    <source>
        <strain evidence="2 3">PAB10Feb10-1</strain>
    </source>
</reference>
<dbReference type="RefSeq" id="WP_124155581.1">
    <property type="nucleotide sequence ID" value="NZ_CAWOLW010000236.1"/>
</dbReference>
<dbReference type="CDD" id="cd02440">
    <property type="entry name" value="AdoMet_MTases"/>
    <property type="match status" value="1"/>
</dbReference>
<keyword evidence="2" id="KW-0808">Transferase</keyword>
<comment type="caution">
    <text evidence="2">The sequence shown here is derived from an EMBL/GenBank/DDBJ whole genome shotgun (WGS) entry which is preliminary data.</text>
</comment>
<accession>A0A3N6P9P5</accession>
<evidence type="ECO:0000259" key="1">
    <source>
        <dbReference type="Pfam" id="PF13847"/>
    </source>
</evidence>
<dbReference type="InterPro" id="IPR029063">
    <property type="entry name" value="SAM-dependent_MTases_sf"/>
</dbReference>
<dbReference type="PANTHER" id="PTHR44068:SF11">
    <property type="entry name" value="GERANYL DIPHOSPHATE 2-C-METHYLTRANSFERASE"/>
    <property type="match status" value="1"/>
</dbReference>
<dbReference type="SUPFAM" id="SSF53335">
    <property type="entry name" value="S-adenosyl-L-methionine-dependent methyltransferases"/>
    <property type="match status" value="1"/>
</dbReference>
<dbReference type="EMBL" id="RCBY01000310">
    <property type="protein sequence ID" value="RQH25080.1"/>
    <property type="molecule type" value="Genomic_DNA"/>
</dbReference>
<dbReference type="OrthoDB" id="9769602at2"/>
<dbReference type="AlphaFoldDB" id="A0A3N6P9P5"/>
<dbReference type="Pfam" id="PF13847">
    <property type="entry name" value="Methyltransf_31"/>
    <property type="match status" value="1"/>
</dbReference>
<keyword evidence="3" id="KW-1185">Reference proteome</keyword>
<keyword evidence="2" id="KW-0489">Methyltransferase</keyword>
<dbReference type="Gene3D" id="3.40.50.150">
    <property type="entry name" value="Vaccinia Virus protein VP39"/>
    <property type="match status" value="1"/>
</dbReference>